<gene>
    <name evidence="1" type="ORF">Tsubulata_038479</name>
</gene>
<reference evidence="1" key="1">
    <citation type="submission" date="2022-02" db="EMBL/GenBank/DDBJ databases">
        <authorList>
            <person name="Henning P.M."/>
            <person name="McCubbin A.G."/>
            <person name="Shore J.S."/>
        </authorList>
    </citation>
    <scope>NUCLEOTIDE SEQUENCE</scope>
    <source>
        <strain evidence="1">F60SS</strain>
        <tissue evidence="1">Leaves</tissue>
    </source>
</reference>
<accession>A0A9Q0GB97</accession>
<proteinExistence type="predicted"/>
<name>A0A9Q0GB97_9ROSI</name>
<dbReference type="OrthoDB" id="1874341at2759"/>
<dbReference type="Proteomes" id="UP001141552">
    <property type="component" value="Unassembled WGS sequence"/>
</dbReference>
<evidence type="ECO:0000313" key="2">
    <source>
        <dbReference type="Proteomes" id="UP001141552"/>
    </source>
</evidence>
<sequence>MLVSPLWADLNNLLRDYLRFMDDHFRESADLTFLAYRHRNYSKVIEFVQFKEWLQRSNQYLLAKVEAPILQLKQNADNLEEQEVVIFCLARSLFFCLVNNNWIYFLSGNRVLSSLYGFCLYDYEFIVGVLTSLVHLKELSYCPQEKLRKEREESVRRVVEKRSLLPRMIYLSIQSGSASLKENVEDNGSVSFPNISSELKFFLERYANVLGSSFSDAIEVVMGVYNGSKSSEIGRVEHENIESILFSIRKEGQDEGPGNVFQVIERVTSSIDEAEFGVRISQGLKSWNAVDVARKIVNGDSSALAEILHICELKLK</sequence>
<reference evidence="1" key="2">
    <citation type="journal article" date="2023" name="Plants (Basel)">
        <title>Annotation of the Turnera subulata (Passifloraceae) Draft Genome Reveals the S-Locus Evolved after the Divergence of Turneroideae from Passifloroideae in a Stepwise Manner.</title>
        <authorList>
            <person name="Henning P.M."/>
            <person name="Roalson E.H."/>
            <person name="Mir W."/>
            <person name="McCubbin A.G."/>
            <person name="Shore J.S."/>
        </authorList>
    </citation>
    <scope>NUCLEOTIDE SEQUENCE</scope>
    <source>
        <strain evidence="1">F60SS</strain>
    </source>
</reference>
<dbReference type="InterPro" id="IPR019183">
    <property type="entry name" value="NAA25_NatB_aux_su"/>
</dbReference>
<comment type="caution">
    <text evidence="1">The sequence shown here is derived from an EMBL/GenBank/DDBJ whole genome shotgun (WGS) entry which is preliminary data.</text>
</comment>
<dbReference type="EMBL" id="JAKUCV010001280">
    <property type="protein sequence ID" value="KAJ4847039.1"/>
    <property type="molecule type" value="Genomic_DNA"/>
</dbReference>
<evidence type="ECO:0000313" key="1">
    <source>
        <dbReference type="EMBL" id="KAJ4847039.1"/>
    </source>
</evidence>
<dbReference type="Pfam" id="PF09797">
    <property type="entry name" value="NatB_MDM20"/>
    <property type="match status" value="1"/>
</dbReference>
<protein>
    <submittedName>
        <fullName evidence="1">Uncharacterized protein</fullName>
    </submittedName>
</protein>
<organism evidence="1 2">
    <name type="scientific">Turnera subulata</name>
    <dbReference type="NCBI Taxonomy" id="218843"/>
    <lineage>
        <taxon>Eukaryota</taxon>
        <taxon>Viridiplantae</taxon>
        <taxon>Streptophyta</taxon>
        <taxon>Embryophyta</taxon>
        <taxon>Tracheophyta</taxon>
        <taxon>Spermatophyta</taxon>
        <taxon>Magnoliopsida</taxon>
        <taxon>eudicotyledons</taxon>
        <taxon>Gunneridae</taxon>
        <taxon>Pentapetalae</taxon>
        <taxon>rosids</taxon>
        <taxon>fabids</taxon>
        <taxon>Malpighiales</taxon>
        <taxon>Passifloraceae</taxon>
        <taxon>Turnera</taxon>
    </lineage>
</organism>
<keyword evidence="2" id="KW-1185">Reference proteome</keyword>
<dbReference type="AlphaFoldDB" id="A0A9Q0GB97"/>